<keyword evidence="2" id="KW-1185">Reference proteome</keyword>
<dbReference type="EMBL" id="AVOT02051448">
    <property type="protein sequence ID" value="MBW0546452.1"/>
    <property type="molecule type" value="Genomic_DNA"/>
</dbReference>
<gene>
    <name evidence="1" type="ORF">O181_086167</name>
</gene>
<organism evidence="1 2">
    <name type="scientific">Austropuccinia psidii MF-1</name>
    <dbReference type="NCBI Taxonomy" id="1389203"/>
    <lineage>
        <taxon>Eukaryota</taxon>
        <taxon>Fungi</taxon>
        <taxon>Dikarya</taxon>
        <taxon>Basidiomycota</taxon>
        <taxon>Pucciniomycotina</taxon>
        <taxon>Pucciniomycetes</taxon>
        <taxon>Pucciniales</taxon>
        <taxon>Sphaerophragmiaceae</taxon>
        <taxon>Austropuccinia</taxon>
    </lineage>
</organism>
<protein>
    <submittedName>
        <fullName evidence="1">Uncharacterized protein</fullName>
    </submittedName>
</protein>
<comment type="caution">
    <text evidence="1">The sequence shown here is derived from an EMBL/GenBank/DDBJ whole genome shotgun (WGS) entry which is preliminary data.</text>
</comment>
<name>A0A9Q3FZB6_9BASI</name>
<accession>A0A9Q3FZB6</accession>
<dbReference type="Proteomes" id="UP000765509">
    <property type="component" value="Unassembled WGS sequence"/>
</dbReference>
<proteinExistence type="predicted"/>
<reference evidence="1" key="1">
    <citation type="submission" date="2021-03" db="EMBL/GenBank/DDBJ databases">
        <title>Draft genome sequence of rust myrtle Austropuccinia psidii MF-1, a brazilian biotype.</title>
        <authorList>
            <person name="Quecine M.C."/>
            <person name="Pachon D.M.R."/>
            <person name="Bonatelli M.L."/>
            <person name="Correr F.H."/>
            <person name="Franceschini L.M."/>
            <person name="Leite T.F."/>
            <person name="Margarido G.R.A."/>
            <person name="Almeida C.A."/>
            <person name="Ferrarezi J.A."/>
            <person name="Labate C.A."/>
        </authorList>
    </citation>
    <scope>NUCLEOTIDE SEQUENCE</scope>
    <source>
        <strain evidence="1">MF-1</strain>
    </source>
</reference>
<evidence type="ECO:0000313" key="1">
    <source>
        <dbReference type="EMBL" id="MBW0546452.1"/>
    </source>
</evidence>
<sequence length="81" mass="9256">MANLAPNSQLSSYKCLNRLLSGNQDKLDDVHSVQVSHNLTNENMQQPMLGPIIAQSNLEDSLSQWRKRRTSEEEQLYQQNA</sequence>
<evidence type="ECO:0000313" key="2">
    <source>
        <dbReference type="Proteomes" id="UP000765509"/>
    </source>
</evidence>
<dbReference type="AlphaFoldDB" id="A0A9Q3FZB6"/>